<comment type="miscellaneous">
    <text evidence="9">Few gyrases are as efficient as E.coli at forming negative supercoils. Not all organisms have 2 type II topoisomerases; in organisms with a single type II topoisomerase this enzyme also has to decatenate newly replicated chromosomes.</text>
</comment>
<dbReference type="InterPro" id="IPR005743">
    <property type="entry name" value="GyrA"/>
</dbReference>
<evidence type="ECO:0000256" key="7">
    <source>
        <dbReference type="ARBA" id="ARBA00023235"/>
    </source>
</evidence>
<dbReference type="SUPFAM" id="SSF101904">
    <property type="entry name" value="GyrA/ParC C-terminal domain-like"/>
    <property type="match status" value="1"/>
</dbReference>
<feature type="short sequence motif" description="GyrA-box" evidence="9">
    <location>
        <begin position="521"/>
        <end position="527"/>
    </location>
</feature>
<dbReference type="InterPro" id="IPR006691">
    <property type="entry name" value="GyrA/parC_rep"/>
</dbReference>
<accession>A0A2D3NW28</accession>
<evidence type="ECO:0000256" key="5">
    <source>
        <dbReference type="ARBA" id="ARBA00023029"/>
    </source>
</evidence>
<evidence type="ECO:0000256" key="4">
    <source>
        <dbReference type="ARBA" id="ARBA00022840"/>
    </source>
</evidence>
<name>A0A2D3NW28_9FUSO</name>
<organism evidence="13 14">
    <name type="scientific">Fusobacterium pseudoperiodonticum</name>
    <dbReference type="NCBI Taxonomy" id="2663009"/>
    <lineage>
        <taxon>Bacteria</taxon>
        <taxon>Fusobacteriati</taxon>
        <taxon>Fusobacteriota</taxon>
        <taxon>Fusobacteriia</taxon>
        <taxon>Fusobacteriales</taxon>
        <taxon>Fusobacteriaceae</taxon>
        <taxon>Fusobacterium</taxon>
    </lineage>
</organism>
<keyword evidence="3 9" id="KW-0547">Nucleotide-binding</keyword>
<dbReference type="PROSITE" id="PS52040">
    <property type="entry name" value="TOPO_IIA"/>
    <property type="match status" value="1"/>
</dbReference>
<dbReference type="RefSeq" id="WP_100024967.1">
    <property type="nucleotide sequence ID" value="NZ_CP024699.1"/>
</dbReference>
<dbReference type="InterPro" id="IPR050220">
    <property type="entry name" value="Type_II_DNA_Topoisomerases"/>
</dbReference>
<dbReference type="HAMAP" id="MF_01897">
    <property type="entry name" value="GyrA"/>
    <property type="match status" value="1"/>
</dbReference>
<dbReference type="GO" id="GO:0009330">
    <property type="term" value="C:DNA topoisomerase type II (double strand cut, ATP-hydrolyzing) complex"/>
    <property type="evidence" value="ECO:0007669"/>
    <property type="project" value="TreeGrafter"/>
</dbReference>
<dbReference type="Gene3D" id="1.10.268.10">
    <property type="entry name" value="Topoisomerase, domain 3"/>
    <property type="match status" value="1"/>
</dbReference>
<dbReference type="Pfam" id="PF00521">
    <property type="entry name" value="DNA_topoisoIV"/>
    <property type="match status" value="1"/>
</dbReference>
<sequence length="812" mass="91942">MSNVDNRYIEEELKESYLDYSMSVIVSRALPDVRDGLKPVHRRILFAMNEMGMTNDKPFKKSARIVGEVLGKYHPHGDSAVYGTMVRMAQDFNYRYLLVEGHGNFGSIDGDSAAAMRYTEARMEKITAELLEDIDKDTIDWRKNFDDSLDEPTVLPAKLPNLLLNGAIGIAVGMATNIPPHNLGELVDGILALIDNKDIEILELMNFIKGPDFPTGAIIDGKAGIIEAYKTGRGKIKVRGKVDIEEQKNGKANIIVSEIPYQLNKANLIEKIANLVKEKKITEISDLRDESNREGIRIVIEVKKGEEPELVLNKLYKYTDLQNTFGVIMLSLVNNVPRVLNLKEMLNEYIKHRFDVITRRTAFDLDKAEKRAHILKGYQIALENIDRIIELIRASSDGTVAREQLIEKYGFTDIQARSILDMKLQRLTGLEREKIDNEYKEIEALIKELREVLADNSKIYEIMKKELLELKEKYNDKRRTQIEEERMEILPEDLIKDEEIIITYTNKGYVKRIEASKYKAQRRGGRGVSALNTIEDDYAEKIITASTLDTMMIFTDKGKVYNIRAYEIPDLSKQSRGRLLSNIINLSEGEKVSDTIVIKEFLPEKEIVFITKNGLIKKTSLGEFKNINNSGLIAIKIKEDDDIIFVGLIEDVNKEEILIATHDGYCTRFLTDTIRPTGRSTQGVKAITLREGDAVVSAMLIKNPETDILTITENGYGKRTSLDEYPQYNRGGKGVINLKASEKTGKVVSVLEVTEDEELMCITSNGIVIRTSISEISRIGRATQGVRIMKVADEEKVAAITKIKKEEEELED</sequence>
<evidence type="ECO:0000256" key="2">
    <source>
        <dbReference type="ARBA" id="ARBA00008263"/>
    </source>
</evidence>
<dbReference type="InterPro" id="IPR013760">
    <property type="entry name" value="Topo_IIA-like_dom_sf"/>
</dbReference>
<dbReference type="Gene3D" id="2.120.10.90">
    <property type="entry name" value="DNA gyrase/topoisomerase IV, subunit A, C-terminal"/>
    <property type="match status" value="1"/>
</dbReference>
<keyword evidence="4 9" id="KW-0067">ATP-binding</keyword>
<comment type="subcellular location">
    <subcellularLocation>
        <location evidence="9">Cytoplasm</location>
    </subcellularLocation>
</comment>
<dbReference type="Proteomes" id="UP000230056">
    <property type="component" value="Chromosome"/>
</dbReference>
<dbReference type="EC" id="5.6.2.2" evidence="9"/>
<dbReference type="CDD" id="cd00187">
    <property type="entry name" value="TOP4c"/>
    <property type="match status" value="1"/>
</dbReference>
<dbReference type="GO" id="GO:0005694">
    <property type="term" value="C:chromosome"/>
    <property type="evidence" value="ECO:0007669"/>
    <property type="project" value="InterPro"/>
</dbReference>
<keyword evidence="5 9" id="KW-0799">Topoisomerase</keyword>
<dbReference type="FunFam" id="1.10.268.10:FF:000001">
    <property type="entry name" value="DNA gyrase subunit A"/>
    <property type="match status" value="1"/>
</dbReference>
<dbReference type="GO" id="GO:0005737">
    <property type="term" value="C:cytoplasm"/>
    <property type="evidence" value="ECO:0007669"/>
    <property type="project" value="UniProtKB-SubCell"/>
</dbReference>
<evidence type="ECO:0000313" key="13">
    <source>
        <dbReference type="EMBL" id="ATV59540.1"/>
    </source>
</evidence>
<feature type="domain" description="Topo IIA-type catalytic" evidence="12">
    <location>
        <begin position="30"/>
        <end position="494"/>
    </location>
</feature>
<comment type="similarity">
    <text evidence="2 9">Belongs to the type II topoisomerase GyrA/ParC subunit family.</text>
</comment>
<evidence type="ECO:0000256" key="11">
    <source>
        <dbReference type="SAM" id="Coils"/>
    </source>
</evidence>
<evidence type="ECO:0000313" key="14">
    <source>
        <dbReference type="Proteomes" id="UP000230056"/>
    </source>
</evidence>
<feature type="active site" description="O-(5'-phospho-DNA)-tyrosine intermediate" evidence="9 10">
    <location>
        <position position="118"/>
    </location>
</feature>
<evidence type="ECO:0000256" key="9">
    <source>
        <dbReference type="HAMAP-Rule" id="MF_01897"/>
    </source>
</evidence>
<dbReference type="InterPro" id="IPR013757">
    <property type="entry name" value="Topo_IIA_A_a_sf"/>
</dbReference>
<evidence type="ECO:0000259" key="12">
    <source>
        <dbReference type="PROSITE" id="PS52040"/>
    </source>
</evidence>
<dbReference type="NCBIfam" id="TIGR01063">
    <property type="entry name" value="gyrA"/>
    <property type="match status" value="1"/>
</dbReference>
<dbReference type="FunFam" id="3.30.1360.40:FF:000002">
    <property type="entry name" value="DNA gyrase subunit A"/>
    <property type="match status" value="1"/>
</dbReference>
<dbReference type="SUPFAM" id="SSF56719">
    <property type="entry name" value="Type II DNA topoisomerase"/>
    <property type="match status" value="1"/>
</dbReference>
<keyword evidence="11" id="KW-0175">Coiled coil</keyword>
<dbReference type="EMBL" id="CP024699">
    <property type="protein sequence ID" value="ATV59540.1"/>
    <property type="molecule type" value="Genomic_DNA"/>
</dbReference>
<dbReference type="FunFam" id="2.120.10.90:FF:000005">
    <property type="entry name" value="DNA topoisomerase 4 subunit A"/>
    <property type="match status" value="1"/>
</dbReference>
<protein>
    <recommendedName>
        <fullName evidence="9">DNA gyrase subunit A</fullName>
        <ecNumber evidence="9">5.6.2.2</ecNumber>
    </recommendedName>
</protein>
<evidence type="ECO:0000256" key="6">
    <source>
        <dbReference type="ARBA" id="ARBA00023125"/>
    </source>
</evidence>
<feature type="coiled-coil region" evidence="11">
    <location>
        <begin position="432"/>
        <end position="484"/>
    </location>
</feature>
<comment type="subunit">
    <text evidence="9">Heterotetramer, composed of two GyrA and two GyrB chains. In the heterotetramer, GyrA contains the active site tyrosine that forms a transient covalent intermediate with DNA, while GyrB binds cofactors and catalyzes ATP hydrolysis.</text>
</comment>
<reference evidence="13 14" key="1">
    <citation type="submission" date="2017-11" db="EMBL/GenBank/DDBJ databases">
        <title>Genome sequencing of Fusobacterium periodonticum KCOM 1261.</title>
        <authorList>
            <person name="Kook J.-K."/>
            <person name="Park S.-N."/>
            <person name="Lim Y.K."/>
        </authorList>
    </citation>
    <scope>NUCLEOTIDE SEQUENCE [LARGE SCALE GENOMIC DNA]</scope>
    <source>
        <strain evidence="13 14">KCOM 1261</strain>
    </source>
</reference>
<evidence type="ECO:0000256" key="3">
    <source>
        <dbReference type="ARBA" id="ARBA00022741"/>
    </source>
</evidence>
<dbReference type="GO" id="GO:0006261">
    <property type="term" value="P:DNA-templated DNA replication"/>
    <property type="evidence" value="ECO:0007669"/>
    <property type="project" value="UniProtKB-UniRule"/>
</dbReference>
<evidence type="ECO:0000256" key="10">
    <source>
        <dbReference type="PROSITE-ProRule" id="PRU01384"/>
    </source>
</evidence>
<dbReference type="InterPro" id="IPR002205">
    <property type="entry name" value="Topo_IIA_dom_A"/>
</dbReference>
<dbReference type="InterPro" id="IPR013758">
    <property type="entry name" value="Topo_IIA_A/C_ab"/>
</dbReference>
<evidence type="ECO:0000256" key="8">
    <source>
        <dbReference type="ARBA" id="ARBA00063644"/>
    </source>
</evidence>
<dbReference type="GO" id="GO:0006265">
    <property type="term" value="P:DNA topological change"/>
    <property type="evidence" value="ECO:0007669"/>
    <property type="project" value="UniProtKB-UniRule"/>
</dbReference>
<comment type="subunit">
    <text evidence="8">Heterotetramer composed of ParC and ParE.</text>
</comment>
<dbReference type="GO" id="GO:0005524">
    <property type="term" value="F:ATP binding"/>
    <property type="evidence" value="ECO:0007669"/>
    <property type="project" value="UniProtKB-UniRule"/>
</dbReference>
<dbReference type="NCBIfam" id="NF004044">
    <property type="entry name" value="PRK05561.1"/>
    <property type="match status" value="1"/>
</dbReference>
<dbReference type="InterPro" id="IPR035516">
    <property type="entry name" value="Gyrase/topoIV_suA_C"/>
</dbReference>
<evidence type="ECO:0000256" key="1">
    <source>
        <dbReference type="ARBA" id="ARBA00000185"/>
    </source>
</evidence>
<keyword evidence="6 9" id="KW-0238">DNA-binding</keyword>
<proteinExistence type="inferred from homology"/>
<dbReference type="NCBIfam" id="NF004043">
    <property type="entry name" value="PRK05560.1"/>
    <property type="match status" value="1"/>
</dbReference>
<keyword evidence="9" id="KW-0963">Cytoplasm</keyword>
<comment type="catalytic activity">
    <reaction evidence="1 9 10">
        <text>ATP-dependent breakage, passage and rejoining of double-stranded DNA.</text>
        <dbReference type="EC" id="5.6.2.2"/>
    </reaction>
</comment>
<dbReference type="PANTHER" id="PTHR43493:SF5">
    <property type="entry name" value="DNA GYRASE SUBUNIT A, CHLOROPLASTIC_MITOCHONDRIAL"/>
    <property type="match status" value="1"/>
</dbReference>
<dbReference type="PANTHER" id="PTHR43493">
    <property type="entry name" value="DNA GYRASE/TOPOISOMERASE SUBUNIT A"/>
    <property type="match status" value="1"/>
</dbReference>
<dbReference type="AlphaFoldDB" id="A0A2D3NW28"/>
<dbReference type="Gene3D" id="3.30.1360.40">
    <property type="match status" value="1"/>
</dbReference>
<dbReference type="GO" id="GO:0034335">
    <property type="term" value="F:DNA negative supercoiling activity"/>
    <property type="evidence" value="ECO:0007669"/>
    <property type="project" value="UniProtKB-ARBA"/>
</dbReference>
<keyword evidence="7 9" id="KW-0413">Isomerase</keyword>
<dbReference type="Gene3D" id="3.90.199.10">
    <property type="entry name" value="Topoisomerase II, domain 5"/>
    <property type="match status" value="1"/>
</dbReference>
<dbReference type="GO" id="GO:0003677">
    <property type="term" value="F:DNA binding"/>
    <property type="evidence" value="ECO:0007669"/>
    <property type="project" value="UniProtKB-UniRule"/>
</dbReference>
<dbReference type="SMART" id="SM00434">
    <property type="entry name" value="TOP4c"/>
    <property type="match status" value="1"/>
</dbReference>
<dbReference type="FunFam" id="3.90.199.10:FF:000001">
    <property type="entry name" value="DNA gyrase subunit A"/>
    <property type="match status" value="1"/>
</dbReference>
<comment type="function">
    <text evidence="9">A type II topoisomerase that negatively supercoils closed circular double-stranded (ds) DNA in an ATP-dependent manner to modulate DNA topology and maintain chromosomes in an underwound state. Negative supercoiling favors strand separation, and DNA replication, transcription, recombination and repair, all of which involve strand separation. Also able to catalyze the interconversion of other topological isomers of dsDNA rings, including catenanes and knotted rings. Type II topoisomerases break and join 2 DNA strands simultaneously in an ATP-dependent manner.</text>
</comment>
<dbReference type="Pfam" id="PF03989">
    <property type="entry name" value="DNA_gyraseA_C"/>
    <property type="match status" value="6"/>
</dbReference>
<gene>
    <name evidence="9" type="primary">gyrA</name>
    <name evidence="13" type="ORF">CTM72_07310</name>
</gene>